<gene>
    <name evidence="2" type="ORF">PVK37_07230</name>
</gene>
<reference evidence="2 3" key="1">
    <citation type="submission" date="2023-02" db="EMBL/GenBank/DDBJ databases">
        <authorList>
            <person name="Mo P."/>
        </authorList>
    </citation>
    <scope>NUCLEOTIDE SEQUENCE [LARGE SCALE GENOMIC DNA]</scope>
    <source>
        <strain evidence="2 3">HUAS 3</strain>
    </source>
</reference>
<evidence type="ECO:0000313" key="3">
    <source>
        <dbReference type="Proteomes" id="UP001219605"/>
    </source>
</evidence>
<protein>
    <recommendedName>
        <fullName evidence="4">Peptidase inhibitor family I36</fullName>
    </recommendedName>
</protein>
<dbReference type="RefSeq" id="WP_275032993.1">
    <property type="nucleotide sequence ID" value="NZ_CP118615.1"/>
</dbReference>
<feature type="chain" id="PRO_5046566027" description="Peptidase inhibitor family I36" evidence="1">
    <location>
        <begin position="27"/>
        <end position="144"/>
    </location>
</feature>
<sequence length="144" mass="15529">MSFRVGPLLASVTTAALLTVPTAAQAAPTPEAATAPGQNLGATSTCYGTTSRSYFQTGGWGGQAGPYRTTSRCVDINVRNASPFSTQACVIFIDRTGNCNYWTYLPANSGWTVIATNVRDGVNFKVRFSNNYYQYEPLTAYHAY</sequence>
<evidence type="ECO:0000313" key="2">
    <source>
        <dbReference type="EMBL" id="WDZ86201.1"/>
    </source>
</evidence>
<keyword evidence="3" id="KW-1185">Reference proteome</keyword>
<name>A0ABY7ZUW7_9ACTN</name>
<dbReference type="Proteomes" id="UP001219605">
    <property type="component" value="Chromosome"/>
</dbReference>
<accession>A0ABY7ZUW7</accession>
<keyword evidence="1" id="KW-0732">Signal</keyword>
<proteinExistence type="predicted"/>
<organism evidence="2 3">
    <name type="scientific">Micromonospora cathayae</name>
    <dbReference type="NCBI Taxonomy" id="3028804"/>
    <lineage>
        <taxon>Bacteria</taxon>
        <taxon>Bacillati</taxon>
        <taxon>Actinomycetota</taxon>
        <taxon>Actinomycetes</taxon>
        <taxon>Micromonosporales</taxon>
        <taxon>Micromonosporaceae</taxon>
        <taxon>Micromonospora</taxon>
    </lineage>
</organism>
<feature type="signal peptide" evidence="1">
    <location>
        <begin position="1"/>
        <end position="26"/>
    </location>
</feature>
<dbReference type="EMBL" id="CP118615">
    <property type="protein sequence ID" value="WDZ86201.1"/>
    <property type="molecule type" value="Genomic_DNA"/>
</dbReference>
<evidence type="ECO:0008006" key="4">
    <source>
        <dbReference type="Google" id="ProtNLM"/>
    </source>
</evidence>
<evidence type="ECO:0000256" key="1">
    <source>
        <dbReference type="SAM" id="SignalP"/>
    </source>
</evidence>